<sequence length="165" mass="18183">MPESAMSLVKMSSDIVRAYVTGNKVPVTDMPALIASVHSALAKLRIEAEAPPALRVPAVSIWNSITDDKIICLEDGLGFRSLKRHLSARYNMSPAEYRAKWDLPVDYPMMAPAYAKSRSAIAKAMGIGRKAAAASARREKRTAPGTARLQELRPARQRQYVQPDY</sequence>
<dbReference type="Proteomes" id="UP000236919">
    <property type="component" value="Unassembled WGS sequence"/>
</dbReference>
<proteinExistence type="inferred from homology"/>
<dbReference type="InterPro" id="IPR008807">
    <property type="entry name" value="ROS_MUCR"/>
</dbReference>
<dbReference type="GO" id="GO:0008270">
    <property type="term" value="F:zinc ion binding"/>
    <property type="evidence" value="ECO:0007669"/>
    <property type="project" value="InterPro"/>
</dbReference>
<dbReference type="AlphaFoldDB" id="A0A2S4LT07"/>
<gene>
    <name evidence="3" type="ORF">CYD53_1326</name>
</gene>
<dbReference type="GO" id="GO:0006355">
    <property type="term" value="P:regulation of DNA-templated transcription"/>
    <property type="evidence" value="ECO:0007669"/>
    <property type="project" value="InterPro"/>
</dbReference>
<dbReference type="Gene3D" id="1.10.10.1550">
    <property type="entry name" value="ROS/MUCR transcriptional regulator protein"/>
    <property type="match status" value="1"/>
</dbReference>
<dbReference type="OrthoDB" id="9809693at2"/>
<reference evidence="3 4" key="1">
    <citation type="submission" date="2018-01" db="EMBL/GenBank/DDBJ databases">
        <title>Genomic Encyclopedia of Type Strains, Phase III (KMG-III): the genomes of soil and plant-associated and newly described type strains.</title>
        <authorList>
            <person name="Whitman W."/>
        </authorList>
    </citation>
    <scope>NUCLEOTIDE SEQUENCE [LARGE SCALE GENOMIC DNA]</scope>
    <source>
        <strain evidence="3 4">1131</strain>
    </source>
</reference>
<evidence type="ECO:0000256" key="2">
    <source>
        <dbReference type="SAM" id="MobiDB-lite"/>
    </source>
</evidence>
<dbReference type="InterPro" id="IPR041920">
    <property type="entry name" value="ROS/MUCR_sf"/>
</dbReference>
<accession>A0A2S4LT07</accession>
<dbReference type="Pfam" id="PF05443">
    <property type="entry name" value="ROS_MUCR"/>
    <property type="match status" value="1"/>
</dbReference>
<dbReference type="GO" id="GO:0003677">
    <property type="term" value="F:DNA binding"/>
    <property type="evidence" value="ECO:0007669"/>
    <property type="project" value="InterPro"/>
</dbReference>
<keyword evidence="4" id="KW-1185">Reference proteome</keyword>
<feature type="region of interest" description="Disordered" evidence="2">
    <location>
        <begin position="133"/>
        <end position="165"/>
    </location>
</feature>
<name>A0A2S4LT07_9HYPH</name>
<comment type="caution">
    <text evidence="3">The sequence shown here is derived from an EMBL/GenBank/DDBJ whole genome shotgun (WGS) entry which is preliminary data.</text>
</comment>
<comment type="similarity">
    <text evidence="1">Belongs to the ros/MucR family.</text>
</comment>
<dbReference type="EMBL" id="PQFZ01000032">
    <property type="protein sequence ID" value="POR45548.1"/>
    <property type="molecule type" value="Genomic_DNA"/>
</dbReference>
<evidence type="ECO:0000313" key="3">
    <source>
        <dbReference type="EMBL" id="POR45548.1"/>
    </source>
</evidence>
<protein>
    <submittedName>
        <fullName evidence="3">MucR family transcriptional regulator</fullName>
    </submittedName>
</protein>
<organism evidence="3 4">
    <name type="scientific">Bosea psychrotolerans</name>
    <dbReference type="NCBI Taxonomy" id="1871628"/>
    <lineage>
        <taxon>Bacteria</taxon>
        <taxon>Pseudomonadati</taxon>
        <taxon>Pseudomonadota</taxon>
        <taxon>Alphaproteobacteria</taxon>
        <taxon>Hyphomicrobiales</taxon>
        <taxon>Boseaceae</taxon>
        <taxon>Bosea</taxon>
    </lineage>
</organism>
<evidence type="ECO:0000256" key="1">
    <source>
        <dbReference type="ARBA" id="ARBA00007031"/>
    </source>
</evidence>
<evidence type="ECO:0000313" key="4">
    <source>
        <dbReference type="Proteomes" id="UP000236919"/>
    </source>
</evidence>